<dbReference type="InterPro" id="IPR002110">
    <property type="entry name" value="Ankyrin_rpt"/>
</dbReference>
<proteinExistence type="predicted"/>
<feature type="repeat" description="ANK" evidence="3">
    <location>
        <begin position="372"/>
        <end position="404"/>
    </location>
</feature>
<feature type="region of interest" description="Disordered" evidence="5">
    <location>
        <begin position="967"/>
        <end position="989"/>
    </location>
</feature>
<protein>
    <recommendedName>
        <fullName evidence="6">RING-type domain-containing protein</fullName>
    </recommendedName>
</protein>
<dbReference type="EMBL" id="JANCYW010000010">
    <property type="protein sequence ID" value="KAK4537064.1"/>
    <property type="molecule type" value="Genomic_DNA"/>
</dbReference>
<dbReference type="GO" id="GO:0008270">
    <property type="term" value="F:zinc ion binding"/>
    <property type="evidence" value="ECO:0007669"/>
    <property type="project" value="UniProtKB-KW"/>
</dbReference>
<dbReference type="Pfam" id="PF12796">
    <property type="entry name" value="Ank_2"/>
    <property type="match status" value="2"/>
</dbReference>
<dbReference type="PANTHER" id="PTHR24123:SF33">
    <property type="entry name" value="PROTEIN HOS4"/>
    <property type="match status" value="1"/>
</dbReference>
<dbReference type="InterPro" id="IPR051165">
    <property type="entry name" value="Multifunctional_ANK_Repeat"/>
</dbReference>
<evidence type="ECO:0000256" key="1">
    <source>
        <dbReference type="ARBA" id="ARBA00022737"/>
    </source>
</evidence>
<keyword evidence="1" id="KW-0677">Repeat</keyword>
<dbReference type="InterPro" id="IPR013083">
    <property type="entry name" value="Znf_RING/FYVE/PHD"/>
</dbReference>
<keyword evidence="2 3" id="KW-0040">ANK repeat</keyword>
<comment type="caution">
    <text evidence="7">The sequence shown here is derived from an EMBL/GenBank/DDBJ whole genome shotgun (WGS) entry which is preliminary data.</text>
</comment>
<feature type="compositionally biased region" description="Basic and acidic residues" evidence="5">
    <location>
        <begin position="56"/>
        <end position="74"/>
    </location>
</feature>
<dbReference type="PROSITE" id="PS50089">
    <property type="entry name" value="ZF_RING_2"/>
    <property type="match status" value="1"/>
</dbReference>
<dbReference type="SMART" id="SM00184">
    <property type="entry name" value="RING"/>
    <property type="match status" value="1"/>
</dbReference>
<dbReference type="AlphaFoldDB" id="A0AAV9IY84"/>
<feature type="compositionally biased region" description="Low complexity" evidence="5">
    <location>
        <begin position="45"/>
        <end position="55"/>
    </location>
</feature>
<feature type="repeat" description="ANK" evidence="3">
    <location>
        <begin position="580"/>
        <end position="612"/>
    </location>
</feature>
<dbReference type="SMART" id="SM00248">
    <property type="entry name" value="ANK"/>
    <property type="match status" value="10"/>
</dbReference>
<evidence type="ECO:0000313" key="7">
    <source>
        <dbReference type="EMBL" id="KAK4537064.1"/>
    </source>
</evidence>
<keyword evidence="4" id="KW-0479">Metal-binding</keyword>
<dbReference type="SUPFAM" id="SSF48403">
    <property type="entry name" value="Ankyrin repeat"/>
    <property type="match status" value="3"/>
</dbReference>
<dbReference type="Gene3D" id="1.25.40.20">
    <property type="entry name" value="Ankyrin repeat-containing domain"/>
    <property type="match status" value="5"/>
</dbReference>
<dbReference type="PROSITE" id="PS50088">
    <property type="entry name" value="ANK_REPEAT"/>
    <property type="match status" value="3"/>
</dbReference>
<organism evidence="7 8">
    <name type="scientific">Cyanidium caldarium</name>
    <name type="common">Red alga</name>
    <dbReference type="NCBI Taxonomy" id="2771"/>
    <lineage>
        <taxon>Eukaryota</taxon>
        <taxon>Rhodophyta</taxon>
        <taxon>Bangiophyceae</taxon>
        <taxon>Cyanidiales</taxon>
        <taxon>Cyanidiaceae</taxon>
        <taxon>Cyanidium</taxon>
    </lineage>
</organism>
<gene>
    <name evidence="7" type="ORF">CDCA_CDCA10G3089</name>
</gene>
<dbReference type="PRINTS" id="PR01415">
    <property type="entry name" value="ANKYRIN"/>
</dbReference>
<keyword evidence="8" id="KW-1185">Reference proteome</keyword>
<feature type="region of interest" description="Disordered" evidence="5">
    <location>
        <begin position="40"/>
        <end position="74"/>
    </location>
</feature>
<dbReference type="InterPro" id="IPR001841">
    <property type="entry name" value="Znf_RING"/>
</dbReference>
<evidence type="ECO:0000256" key="4">
    <source>
        <dbReference type="PROSITE-ProRule" id="PRU00175"/>
    </source>
</evidence>
<dbReference type="PANTHER" id="PTHR24123">
    <property type="entry name" value="ANKYRIN REPEAT-CONTAINING"/>
    <property type="match status" value="1"/>
</dbReference>
<keyword evidence="4" id="KW-0863">Zinc-finger</keyword>
<evidence type="ECO:0000313" key="8">
    <source>
        <dbReference type="Proteomes" id="UP001301350"/>
    </source>
</evidence>
<sequence>MGCVLSQPSLIGAAGHRPDDARGARGVGRQRRSRCVNGARRNMKTATTTTASAHSSLDKEEPEATRAAHRPDRDAVQDVERHFLEACVRDDVSTVTALLEATTLSEPKTNAVRSGRRRRHHDGCHAAVTGAALFAVDVNRTVDGTFPLVEASEHGSVRVVVRLLEAGALPYLVRERDGKTALAAAVAANQPRTVRALLRGGAGRYPRMDARRDDSESVLVHSVRRNYEAIVVQLLANRVGDAQALRVAVECNHRALMERLAEQPREMVNVAARTEAFYAAVRCGFTSLAAQLLHYGATPDVERALHLACAHGAGRGMLAFLKSRGASVNAFVVDDGEAMAVTERWRLPQGETALCADPTLMDPVPVADTIRDEQTPLMRAAVRGHDETVRCLLDLGADPNVRAAATGMTALHWAARTGQADAVDALLHPPSPESRVEVEARNAADETPLEMALSRAVLARTDAEEERYARVIDRLLAEGACLTGAAQRPGTARTVGAVARVLQAYRSGDESVLVRACECASQHAVARLLRRADRDHTSEVAAVIKADDKRSRHDTAITTTTLHPTDWLFPVQVDRARGRDGRTPLMAAARRGHLGIVRLLLEHGAAASVEARNHRGATAVIEAALCPAPSAGAVVHLLVEEAGAAVSARDAAGWTALHAAAWSGNVGAAREFIRCASAVAVDDDDDDDDGNEHEQEGSAVEVPLRLALLREHYAVARVLLLAGAQWARAGADDLLSAEQAVQRLAASATIAPNGATPEEDLMRGVLVPGAADAHPLSLAVRLRHLTAVQEVLYLRRVPPLVFEAACRSAAASALSESAAILLELAEADATRLETSTGWTVLAVAAAAGRLDVVQRELEAHRPRNASDSTAAVTEYVSRVLHPPDTTALSVAVGAGHEAIAVEMVASGAANCTALYGALRVAQKKRHEDEDANAGRCWRRLMQLLDEAIDADTSTAALAQAITRYRTDSGGCARPPKTAAGTDSSSPRLPPRSLGTCPVCLEAFTGDGPMRPMLGGACGHSLCARCNQRVEVCPLCRGKWYRRAVLNVELATLATAWSTARPR</sequence>
<evidence type="ECO:0000256" key="3">
    <source>
        <dbReference type="PROSITE-ProRule" id="PRU00023"/>
    </source>
</evidence>
<dbReference type="PROSITE" id="PS50297">
    <property type="entry name" value="ANK_REP_REGION"/>
    <property type="match status" value="3"/>
</dbReference>
<dbReference type="InterPro" id="IPR036770">
    <property type="entry name" value="Ankyrin_rpt-contain_sf"/>
</dbReference>
<dbReference type="Pfam" id="PF00023">
    <property type="entry name" value="Ank"/>
    <property type="match status" value="1"/>
</dbReference>
<dbReference type="Proteomes" id="UP001301350">
    <property type="component" value="Unassembled WGS sequence"/>
</dbReference>
<name>A0AAV9IY84_CYACA</name>
<feature type="repeat" description="ANK" evidence="3">
    <location>
        <begin position="406"/>
        <end position="427"/>
    </location>
</feature>
<evidence type="ECO:0000256" key="2">
    <source>
        <dbReference type="ARBA" id="ARBA00023043"/>
    </source>
</evidence>
<feature type="domain" description="RING-type" evidence="6">
    <location>
        <begin position="996"/>
        <end position="1036"/>
    </location>
</feature>
<accession>A0AAV9IY84</accession>
<keyword evidence="4" id="KW-0862">Zinc</keyword>
<reference evidence="7 8" key="1">
    <citation type="submission" date="2022-07" db="EMBL/GenBank/DDBJ databases">
        <title>Genome-wide signatures of adaptation to extreme environments.</title>
        <authorList>
            <person name="Cho C.H."/>
            <person name="Yoon H.S."/>
        </authorList>
    </citation>
    <scope>NUCLEOTIDE SEQUENCE [LARGE SCALE GENOMIC DNA]</scope>
    <source>
        <strain evidence="7 8">DBV 063 E5</strain>
    </source>
</reference>
<dbReference type="Gene3D" id="3.30.40.10">
    <property type="entry name" value="Zinc/RING finger domain, C3HC4 (zinc finger)"/>
    <property type="match status" value="1"/>
</dbReference>
<dbReference type="SUPFAM" id="SSF57850">
    <property type="entry name" value="RING/U-box"/>
    <property type="match status" value="1"/>
</dbReference>
<evidence type="ECO:0000259" key="6">
    <source>
        <dbReference type="PROSITE" id="PS50089"/>
    </source>
</evidence>
<evidence type="ECO:0000256" key="5">
    <source>
        <dbReference type="SAM" id="MobiDB-lite"/>
    </source>
</evidence>